<dbReference type="InterPro" id="IPR000847">
    <property type="entry name" value="LysR_HTH_N"/>
</dbReference>
<dbReference type="CDD" id="cd05466">
    <property type="entry name" value="PBP2_LTTR_substrate"/>
    <property type="match status" value="1"/>
</dbReference>
<reference evidence="7" key="1">
    <citation type="submission" date="2023-06" db="EMBL/GenBank/DDBJ databases">
        <title>Identification and characterization of horizontal gene transfer across gut microbiota members of farm animals based on homology search.</title>
        <authorList>
            <person name="Zeman M."/>
            <person name="Kubasova T."/>
            <person name="Jahodarova E."/>
            <person name="Nykrynova M."/>
            <person name="Rychlik I."/>
        </authorList>
    </citation>
    <scope>NUCLEOTIDE SEQUENCE [LARGE SCALE GENOMIC DNA]</scope>
    <source>
        <strain evidence="7">ET341</strain>
    </source>
</reference>
<dbReference type="RefSeq" id="WP_289527295.1">
    <property type="nucleotide sequence ID" value="NZ_JAUDCK010000007.1"/>
</dbReference>
<dbReference type="PRINTS" id="PR00039">
    <property type="entry name" value="HTHLYSR"/>
</dbReference>
<evidence type="ECO:0000313" key="7">
    <source>
        <dbReference type="Proteomes" id="UP001529275"/>
    </source>
</evidence>
<evidence type="ECO:0000256" key="4">
    <source>
        <dbReference type="ARBA" id="ARBA00023163"/>
    </source>
</evidence>
<keyword evidence="7" id="KW-1185">Reference proteome</keyword>
<name>A0ABT7UGP9_9FIRM</name>
<dbReference type="SUPFAM" id="SSF53850">
    <property type="entry name" value="Periplasmic binding protein-like II"/>
    <property type="match status" value="1"/>
</dbReference>
<dbReference type="PANTHER" id="PTHR30126">
    <property type="entry name" value="HTH-TYPE TRANSCRIPTIONAL REGULATOR"/>
    <property type="match status" value="1"/>
</dbReference>
<dbReference type="Gene3D" id="1.10.10.10">
    <property type="entry name" value="Winged helix-like DNA-binding domain superfamily/Winged helix DNA-binding domain"/>
    <property type="match status" value="1"/>
</dbReference>
<comment type="similarity">
    <text evidence="1">Belongs to the LysR transcriptional regulatory family.</text>
</comment>
<evidence type="ECO:0000259" key="5">
    <source>
        <dbReference type="PROSITE" id="PS50931"/>
    </source>
</evidence>
<keyword evidence="3" id="KW-0238">DNA-binding</keyword>
<evidence type="ECO:0000256" key="3">
    <source>
        <dbReference type="ARBA" id="ARBA00023125"/>
    </source>
</evidence>
<gene>
    <name evidence="6" type="ORF">QUV98_03160</name>
</gene>
<evidence type="ECO:0000256" key="1">
    <source>
        <dbReference type="ARBA" id="ARBA00009437"/>
    </source>
</evidence>
<dbReference type="EMBL" id="JAUDCK010000007">
    <property type="protein sequence ID" value="MDM8195316.1"/>
    <property type="molecule type" value="Genomic_DNA"/>
</dbReference>
<proteinExistence type="inferred from homology"/>
<sequence>MDIKQMIYFKTIVEEGTISRAAKTLHMAQPPLSMQLKQLEEELGVTLIKRGHRKIELTQAGKVLYKRSLQMISLNEMTFHEIQDMQNEVLRIGITSSNSNILPSCLAQNQNLAHVSFRIYEGSTYEIIDLLMTHHIDLGIVRTPFDQSQLHCQAFLKDPMVAVGIPELLHSNMTHMSDYQNKPLIIHQRYLSLITDYCLNLHFHPYIKITCDDSRTSLQWAQAGLGIAIVPQNILTFYPDSKLNHVILEDEVLKTDLTLITRPHEVLNASLQTLIESFANQQKG</sequence>
<dbReference type="Proteomes" id="UP001529275">
    <property type="component" value="Unassembled WGS sequence"/>
</dbReference>
<evidence type="ECO:0000256" key="2">
    <source>
        <dbReference type="ARBA" id="ARBA00023015"/>
    </source>
</evidence>
<evidence type="ECO:0000313" key="6">
    <source>
        <dbReference type="EMBL" id="MDM8195316.1"/>
    </source>
</evidence>
<keyword evidence="4" id="KW-0804">Transcription</keyword>
<comment type="caution">
    <text evidence="6">The sequence shown here is derived from an EMBL/GenBank/DDBJ whole genome shotgun (WGS) entry which is preliminary data.</text>
</comment>
<dbReference type="PROSITE" id="PS50931">
    <property type="entry name" value="HTH_LYSR"/>
    <property type="match status" value="1"/>
</dbReference>
<organism evidence="6 7">
    <name type="scientific">Massilimicrobiota timonensis</name>
    <dbReference type="NCBI Taxonomy" id="1776392"/>
    <lineage>
        <taxon>Bacteria</taxon>
        <taxon>Bacillati</taxon>
        <taxon>Bacillota</taxon>
        <taxon>Erysipelotrichia</taxon>
        <taxon>Erysipelotrichales</taxon>
        <taxon>Erysipelotrichaceae</taxon>
        <taxon>Massilimicrobiota</taxon>
    </lineage>
</organism>
<dbReference type="InterPro" id="IPR005119">
    <property type="entry name" value="LysR_subst-bd"/>
</dbReference>
<keyword evidence="2" id="KW-0805">Transcription regulation</keyword>
<accession>A0ABT7UGP9</accession>
<dbReference type="PANTHER" id="PTHR30126:SF40">
    <property type="entry name" value="HTH-TYPE TRANSCRIPTIONAL REGULATOR GLTR"/>
    <property type="match status" value="1"/>
</dbReference>
<dbReference type="Gene3D" id="3.40.190.290">
    <property type="match status" value="1"/>
</dbReference>
<dbReference type="InterPro" id="IPR036390">
    <property type="entry name" value="WH_DNA-bd_sf"/>
</dbReference>
<dbReference type="Pfam" id="PF00126">
    <property type="entry name" value="HTH_1"/>
    <property type="match status" value="1"/>
</dbReference>
<feature type="domain" description="HTH lysR-type" evidence="5">
    <location>
        <begin position="1"/>
        <end position="58"/>
    </location>
</feature>
<dbReference type="Pfam" id="PF03466">
    <property type="entry name" value="LysR_substrate"/>
    <property type="match status" value="1"/>
</dbReference>
<dbReference type="InterPro" id="IPR036388">
    <property type="entry name" value="WH-like_DNA-bd_sf"/>
</dbReference>
<dbReference type="SUPFAM" id="SSF46785">
    <property type="entry name" value="Winged helix' DNA-binding domain"/>
    <property type="match status" value="1"/>
</dbReference>
<protein>
    <submittedName>
        <fullName evidence="6">LysR family transcriptional regulator</fullName>
    </submittedName>
</protein>